<reference evidence="1 2" key="1">
    <citation type="journal article" date="2016" name="Genome Biol. Evol.">
        <title>Divergent and convergent evolution of fungal pathogenicity.</title>
        <authorList>
            <person name="Shang Y."/>
            <person name="Xiao G."/>
            <person name="Zheng P."/>
            <person name="Cen K."/>
            <person name="Zhan S."/>
            <person name="Wang C."/>
        </authorList>
    </citation>
    <scope>NUCLEOTIDE SEQUENCE [LARGE SCALE GENOMIC DNA]</scope>
    <source>
        <strain evidence="1 2">RCEF 264</strain>
    </source>
</reference>
<dbReference type="EMBL" id="AZHD01000007">
    <property type="protein sequence ID" value="OAA61822.1"/>
    <property type="molecule type" value="Genomic_DNA"/>
</dbReference>
<gene>
    <name evidence="1" type="ORF">SPI_04681</name>
</gene>
<dbReference type="Proteomes" id="UP000076874">
    <property type="component" value="Unassembled WGS sequence"/>
</dbReference>
<sequence>MASNMTLRFALSQVKPDVPCSSKPAPTYRRPDWPELNVNVWSEFNLDTLNKSYGWVLDAPIALVTHQPDEVITPAALASAVIQDGHVPNQLFAWNNIVLQQTCNDAKDALEITPGIVVRGEHGTVDTQKGIKLRNGSRYLLDHKITLDQNDEPYLVLGLGAPSTICSGHVLRNPTLGESHGSHKWPLRRLANLCKIANTRYGYIQTERELIACCFTRTAAGTDSEPSWSVSIQSVPWSSYGSAVLTTDLALWWLTMLALSDVKHRKIVPPEEVVKIDHWETFYCEGRCCWIRRHSYSNLEEPVPPPA</sequence>
<keyword evidence="2" id="KW-1185">Reference proteome</keyword>
<dbReference type="STRING" id="1081102.A0A167URA1"/>
<name>A0A167URA1_9HYPO</name>
<comment type="caution">
    <text evidence="1">The sequence shown here is derived from an EMBL/GenBank/DDBJ whole genome shotgun (WGS) entry which is preliminary data.</text>
</comment>
<evidence type="ECO:0000313" key="2">
    <source>
        <dbReference type="Proteomes" id="UP000076874"/>
    </source>
</evidence>
<proteinExistence type="predicted"/>
<dbReference type="AlphaFoldDB" id="A0A167URA1"/>
<accession>A0A167URA1</accession>
<protein>
    <submittedName>
        <fullName evidence="1">Uncharacterized protein</fullName>
    </submittedName>
</protein>
<evidence type="ECO:0000313" key="1">
    <source>
        <dbReference type="EMBL" id="OAA61822.1"/>
    </source>
</evidence>
<dbReference type="OrthoDB" id="4367324at2759"/>
<organism evidence="1 2">
    <name type="scientific">Niveomyces insectorum RCEF 264</name>
    <dbReference type="NCBI Taxonomy" id="1081102"/>
    <lineage>
        <taxon>Eukaryota</taxon>
        <taxon>Fungi</taxon>
        <taxon>Dikarya</taxon>
        <taxon>Ascomycota</taxon>
        <taxon>Pezizomycotina</taxon>
        <taxon>Sordariomycetes</taxon>
        <taxon>Hypocreomycetidae</taxon>
        <taxon>Hypocreales</taxon>
        <taxon>Cordycipitaceae</taxon>
        <taxon>Niveomyces</taxon>
    </lineage>
</organism>